<dbReference type="InterPro" id="IPR050815">
    <property type="entry name" value="TF_fung"/>
</dbReference>
<keyword evidence="5" id="KW-0539">Nucleus</keyword>
<feature type="region of interest" description="Disordered" evidence="6">
    <location>
        <begin position="658"/>
        <end position="702"/>
    </location>
</feature>
<evidence type="ECO:0000256" key="1">
    <source>
        <dbReference type="ARBA" id="ARBA00004123"/>
    </source>
</evidence>
<reference evidence="8 9" key="1">
    <citation type="journal article" date="2019" name="Environ. Microbiol.">
        <title>At the nexus of three kingdoms: the genome of the mycorrhizal fungus Gigaspora margarita provides insights into plant, endobacterial and fungal interactions.</title>
        <authorList>
            <person name="Venice F."/>
            <person name="Ghignone S."/>
            <person name="Salvioli di Fossalunga A."/>
            <person name="Amselem J."/>
            <person name="Novero M."/>
            <person name="Xianan X."/>
            <person name="Sedzielewska Toro K."/>
            <person name="Morin E."/>
            <person name="Lipzen A."/>
            <person name="Grigoriev I.V."/>
            <person name="Henrissat B."/>
            <person name="Martin F.M."/>
            <person name="Bonfante P."/>
        </authorList>
    </citation>
    <scope>NUCLEOTIDE SEQUENCE [LARGE SCALE GENOMIC DNA]</scope>
    <source>
        <strain evidence="8 9">BEG34</strain>
    </source>
</reference>
<keyword evidence="3" id="KW-0805">Transcription regulation</keyword>
<keyword evidence="2" id="KW-0479">Metal-binding</keyword>
<dbReference type="GO" id="GO:0000981">
    <property type="term" value="F:DNA-binding transcription factor activity, RNA polymerase II-specific"/>
    <property type="evidence" value="ECO:0007669"/>
    <property type="project" value="InterPro"/>
</dbReference>
<dbReference type="GO" id="GO:0005634">
    <property type="term" value="C:nucleus"/>
    <property type="evidence" value="ECO:0007669"/>
    <property type="project" value="UniProtKB-SubCell"/>
</dbReference>
<dbReference type="GO" id="GO:0008270">
    <property type="term" value="F:zinc ion binding"/>
    <property type="evidence" value="ECO:0007669"/>
    <property type="project" value="InterPro"/>
</dbReference>
<accession>A0A8H4A5G0</accession>
<dbReference type="PANTHER" id="PTHR47338">
    <property type="entry name" value="ZN(II)2CYS6 TRANSCRIPTION FACTOR (EUROFUNG)-RELATED"/>
    <property type="match status" value="1"/>
</dbReference>
<keyword evidence="4" id="KW-0804">Transcription</keyword>
<protein>
    <submittedName>
        <fullName evidence="8">Fungal-specific transcription factor domain-containing protein</fullName>
    </submittedName>
</protein>
<comment type="caution">
    <text evidence="8">The sequence shown here is derived from an EMBL/GenBank/DDBJ whole genome shotgun (WGS) entry which is preliminary data.</text>
</comment>
<evidence type="ECO:0000256" key="2">
    <source>
        <dbReference type="ARBA" id="ARBA00022723"/>
    </source>
</evidence>
<gene>
    <name evidence="8" type="ORF">F8M41_005998</name>
</gene>
<feature type="compositionally biased region" description="Polar residues" evidence="6">
    <location>
        <begin position="658"/>
        <end position="667"/>
    </location>
</feature>
<dbReference type="OrthoDB" id="1924787at2759"/>
<dbReference type="CDD" id="cd12148">
    <property type="entry name" value="fungal_TF_MHR"/>
    <property type="match status" value="1"/>
</dbReference>
<dbReference type="GO" id="GO:0006351">
    <property type="term" value="P:DNA-templated transcription"/>
    <property type="evidence" value="ECO:0007669"/>
    <property type="project" value="InterPro"/>
</dbReference>
<evidence type="ECO:0000259" key="7">
    <source>
        <dbReference type="SMART" id="SM00906"/>
    </source>
</evidence>
<evidence type="ECO:0000256" key="5">
    <source>
        <dbReference type="ARBA" id="ARBA00023242"/>
    </source>
</evidence>
<sequence length="822" mass="92843">MISTNPPKRARLYETDPSLREQQHLQLHSQQLQLNLQQEQHNIQRQLYQHNSVIDEFSSQQQTFSLSSEKTNSLSSSTDFGNKHEETLDKQDLQRLEQVIDLIFPNKSAAAKEAVSNLLKSSSNLSSTKDDDTTSVIFDLPMIIDQGFEADQIKSPLGHMLNHTFPISIVELVGKLNKMSINPARLDFINPTASPSLIKSGSSNNFSLANPEPPTKELRKKLINEYFTKFNVVIPILDRRKFGDKWKDKSHPSELLVNSTLAVAAARYSNDPSIQKTPNKPGGVFFDYAKRLLDTMYDTPRLETVQALLLLSHAEVGVSRINSGSMFLGMAVQMAHALHLERDEISIHPEEDEEKRRVFYCIYCCERWSSFSMGKPSSIDDINVNVPLPILKSFGFSTRSFFIALVKLSRILGQIWKFGYSSQPKVTHTNWLDQIMDRKSMLRQIRSALAKWLKELPDELQYQYLPNTDPRSLIQLATFSIFSGYINILFHTCIIALHQPYLTSAYKNPKIETQGPSGPIKTCLTAAMTLTDIAKTTRKYDREAFCNFQYILYGLLQSTILELDIIYETQGNEASAKKALDDSIEELRFAAENSKFTSLQETVKELEGVIMIVNGKSSDIVIPFPVVMQMMESRNNFENNYGNIGFYRNSSASKFSVSEKLPTSPNISDDDLKVKYSSSPEPTEYQANRSPSQSSLSDKLNLTSSPTHYLQQHASPTHKQQTNPNMYIMSSDYQDQTSLQFHQPQPNVSPNSSSQWNNSPFFMNDEIYGFVNSQHSIPDISQITANSSETNGATVIDNLADLYSPAMITNSDKNSSNSDDTL</sequence>
<dbReference type="Pfam" id="PF04082">
    <property type="entry name" value="Fungal_trans"/>
    <property type="match status" value="1"/>
</dbReference>
<dbReference type="EMBL" id="WTPW01001585">
    <property type="protein sequence ID" value="KAF0427633.1"/>
    <property type="molecule type" value="Genomic_DNA"/>
</dbReference>
<proteinExistence type="predicted"/>
<comment type="subcellular location">
    <subcellularLocation>
        <location evidence="1">Nucleus</location>
    </subcellularLocation>
</comment>
<name>A0A8H4A5G0_GIGMA</name>
<evidence type="ECO:0000256" key="4">
    <source>
        <dbReference type="ARBA" id="ARBA00023163"/>
    </source>
</evidence>
<evidence type="ECO:0000256" key="3">
    <source>
        <dbReference type="ARBA" id="ARBA00023015"/>
    </source>
</evidence>
<feature type="domain" description="Xylanolytic transcriptional activator regulatory" evidence="7">
    <location>
        <begin position="324"/>
        <end position="394"/>
    </location>
</feature>
<dbReference type="InterPro" id="IPR007219">
    <property type="entry name" value="XnlR_reg_dom"/>
</dbReference>
<dbReference type="PANTHER" id="PTHR47338:SF5">
    <property type="entry name" value="ZN(II)2CYS6 TRANSCRIPTION FACTOR (EUROFUNG)"/>
    <property type="match status" value="1"/>
</dbReference>
<dbReference type="AlphaFoldDB" id="A0A8H4A5G0"/>
<evidence type="ECO:0000256" key="6">
    <source>
        <dbReference type="SAM" id="MobiDB-lite"/>
    </source>
</evidence>
<evidence type="ECO:0000313" key="8">
    <source>
        <dbReference type="EMBL" id="KAF0427633.1"/>
    </source>
</evidence>
<dbReference type="Proteomes" id="UP000439903">
    <property type="component" value="Unassembled WGS sequence"/>
</dbReference>
<keyword evidence="9" id="KW-1185">Reference proteome</keyword>
<evidence type="ECO:0000313" key="9">
    <source>
        <dbReference type="Proteomes" id="UP000439903"/>
    </source>
</evidence>
<dbReference type="SMART" id="SM00906">
    <property type="entry name" value="Fungal_trans"/>
    <property type="match status" value="1"/>
</dbReference>
<dbReference type="GO" id="GO:0003677">
    <property type="term" value="F:DNA binding"/>
    <property type="evidence" value="ECO:0007669"/>
    <property type="project" value="InterPro"/>
</dbReference>
<feature type="compositionally biased region" description="Polar residues" evidence="6">
    <location>
        <begin position="676"/>
        <end position="702"/>
    </location>
</feature>
<organism evidence="8 9">
    <name type="scientific">Gigaspora margarita</name>
    <dbReference type="NCBI Taxonomy" id="4874"/>
    <lineage>
        <taxon>Eukaryota</taxon>
        <taxon>Fungi</taxon>
        <taxon>Fungi incertae sedis</taxon>
        <taxon>Mucoromycota</taxon>
        <taxon>Glomeromycotina</taxon>
        <taxon>Glomeromycetes</taxon>
        <taxon>Diversisporales</taxon>
        <taxon>Gigasporaceae</taxon>
        <taxon>Gigaspora</taxon>
    </lineage>
</organism>